<dbReference type="InterPro" id="IPR009936">
    <property type="entry name" value="DUF1468"/>
</dbReference>
<feature type="transmembrane region" description="Helical" evidence="1">
    <location>
        <begin position="87"/>
        <end position="103"/>
    </location>
</feature>
<proteinExistence type="predicted"/>
<reference evidence="3 4" key="1">
    <citation type="submission" date="2022-09" db="EMBL/GenBank/DDBJ databases">
        <title>Chelativorans salina sp. nov., a novel slightly halophilic bacterium isolated from a saline lake sediment enrichment.</title>
        <authorList>
            <person name="Gao L."/>
            <person name="Fang B.-Z."/>
            <person name="Li W.-J."/>
        </authorList>
    </citation>
    <scope>NUCLEOTIDE SEQUENCE [LARGE SCALE GENOMIC DNA]</scope>
    <source>
        <strain evidence="3 4">EGI FJ00035</strain>
    </source>
</reference>
<protein>
    <submittedName>
        <fullName evidence="3">Tripartite tricarboxylate transporter TctB family protein</fullName>
    </submittedName>
</protein>
<dbReference type="EMBL" id="JAOCZP010000005">
    <property type="protein sequence ID" value="MCT7376754.1"/>
    <property type="molecule type" value="Genomic_DNA"/>
</dbReference>
<keyword evidence="1" id="KW-0472">Membrane</keyword>
<keyword evidence="1" id="KW-0812">Transmembrane</keyword>
<feature type="domain" description="DUF1468" evidence="2">
    <location>
        <begin position="7"/>
        <end position="156"/>
    </location>
</feature>
<feature type="transmembrane region" description="Helical" evidence="1">
    <location>
        <begin position="7"/>
        <end position="24"/>
    </location>
</feature>
<gene>
    <name evidence="3" type="ORF">N5A92_17110</name>
</gene>
<evidence type="ECO:0000259" key="2">
    <source>
        <dbReference type="Pfam" id="PF07331"/>
    </source>
</evidence>
<feature type="transmembrane region" description="Helical" evidence="1">
    <location>
        <begin position="133"/>
        <end position="155"/>
    </location>
</feature>
<dbReference type="Pfam" id="PF07331">
    <property type="entry name" value="TctB"/>
    <property type="match status" value="1"/>
</dbReference>
<name>A0ABT2LRN9_9HYPH</name>
<feature type="transmembrane region" description="Helical" evidence="1">
    <location>
        <begin position="44"/>
        <end position="66"/>
    </location>
</feature>
<feature type="transmembrane region" description="Helical" evidence="1">
    <location>
        <begin position="109"/>
        <end position="126"/>
    </location>
</feature>
<accession>A0ABT2LRN9</accession>
<dbReference type="Proteomes" id="UP001320831">
    <property type="component" value="Unassembled WGS sequence"/>
</dbReference>
<keyword evidence="1" id="KW-1133">Transmembrane helix</keyword>
<evidence type="ECO:0000256" key="1">
    <source>
        <dbReference type="SAM" id="Phobius"/>
    </source>
</evidence>
<keyword evidence="4" id="KW-1185">Reference proteome</keyword>
<evidence type="ECO:0000313" key="4">
    <source>
        <dbReference type="Proteomes" id="UP001320831"/>
    </source>
</evidence>
<dbReference type="RefSeq" id="WP_260904925.1">
    <property type="nucleotide sequence ID" value="NZ_JAOCZP010000005.1"/>
</dbReference>
<comment type="caution">
    <text evidence="3">The sequence shown here is derived from an EMBL/GenBank/DDBJ whole genome shotgun (WGS) entry which is preliminary data.</text>
</comment>
<sequence length="165" mass="17133">MISRDLVGGLAAVVIGAVYLYFAYQLRVSALDDSLGPSGMPRIYGWLLLSLGLILTAQAVLSRLIGPPPAAGREALRGEWEGQGRRIAWAAGLLAIGAAYLFVVEKLGYLVSVALLILAAATFLGARFGTRLLAIAALGAVALWAIFALVLGVSMPSGLLGRLGV</sequence>
<evidence type="ECO:0000313" key="3">
    <source>
        <dbReference type="EMBL" id="MCT7376754.1"/>
    </source>
</evidence>
<organism evidence="3 4">
    <name type="scientific">Chelativorans salis</name>
    <dbReference type="NCBI Taxonomy" id="2978478"/>
    <lineage>
        <taxon>Bacteria</taxon>
        <taxon>Pseudomonadati</taxon>
        <taxon>Pseudomonadota</taxon>
        <taxon>Alphaproteobacteria</taxon>
        <taxon>Hyphomicrobiales</taxon>
        <taxon>Phyllobacteriaceae</taxon>
        <taxon>Chelativorans</taxon>
    </lineage>
</organism>